<gene>
    <name evidence="2" type="ORF">XELAEV_18037536mg</name>
</gene>
<evidence type="ECO:0000256" key="1">
    <source>
        <dbReference type="SAM" id="SignalP"/>
    </source>
</evidence>
<reference evidence="3" key="1">
    <citation type="journal article" date="2016" name="Nature">
        <title>Genome evolution in the allotetraploid frog Xenopus laevis.</title>
        <authorList>
            <person name="Session A.M."/>
            <person name="Uno Y."/>
            <person name="Kwon T."/>
            <person name="Chapman J.A."/>
            <person name="Toyoda A."/>
            <person name="Takahashi S."/>
            <person name="Fukui A."/>
            <person name="Hikosaka A."/>
            <person name="Suzuki A."/>
            <person name="Kondo M."/>
            <person name="van Heeringen S.J."/>
            <person name="Quigley I."/>
            <person name="Heinz S."/>
            <person name="Ogino H."/>
            <person name="Ochi H."/>
            <person name="Hellsten U."/>
            <person name="Lyons J.B."/>
            <person name="Simakov O."/>
            <person name="Putnam N."/>
            <person name="Stites J."/>
            <person name="Kuroki Y."/>
            <person name="Tanaka T."/>
            <person name="Michiue T."/>
            <person name="Watanabe M."/>
            <person name="Bogdanovic O."/>
            <person name="Lister R."/>
            <person name="Georgiou G."/>
            <person name="Paranjpe S.S."/>
            <person name="van Kruijsbergen I."/>
            <person name="Shu S."/>
            <person name="Carlson J."/>
            <person name="Kinoshita T."/>
            <person name="Ohta Y."/>
            <person name="Mawaribuchi S."/>
            <person name="Jenkins J."/>
            <person name="Grimwood J."/>
            <person name="Schmutz J."/>
            <person name="Mitros T."/>
            <person name="Mozaffari S.V."/>
            <person name="Suzuki Y."/>
            <person name="Haramoto Y."/>
            <person name="Yamamoto T.S."/>
            <person name="Takagi C."/>
            <person name="Heald R."/>
            <person name="Miller K."/>
            <person name="Haudenschild C."/>
            <person name="Kitzman J."/>
            <person name="Nakayama T."/>
            <person name="Izutsu Y."/>
            <person name="Robert J."/>
            <person name="Fortriede J."/>
            <person name="Burns K."/>
            <person name="Lotay V."/>
            <person name="Karimi K."/>
            <person name="Yasuoka Y."/>
            <person name="Dichmann D.S."/>
            <person name="Flajnik M.F."/>
            <person name="Houston D.W."/>
            <person name="Shendure J."/>
            <person name="DuPasquier L."/>
            <person name="Vize P.D."/>
            <person name="Zorn A.M."/>
            <person name="Ito M."/>
            <person name="Marcotte E.M."/>
            <person name="Wallingford J.B."/>
            <person name="Ito Y."/>
            <person name="Asashima M."/>
            <person name="Ueno N."/>
            <person name="Matsuda Y."/>
            <person name="Veenstra G.J."/>
            <person name="Fujiyama A."/>
            <person name="Harland R.M."/>
            <person name="Taira M."/>
            <person name="Rokhsar D.S."/>
        </authorList>
    </citation>
    <scope>NUCLEOTIDE SEQUENCE [LARGE SCALE GENOMIC DNA]</scope>
    <source>
        <strain evidence="3">J</strain>
    </source>
</reference>
<dbReference type="Proteomes" id="UP000694892">
    <property type="component" value="Chromosome 7S"/>
</dbReference>
<protein>
    <recommendedName>
        <fullName evidence="4">Secreted protein</fullName>
    </recommendedName>
</protein>
<feature type="chain" id="PRO_5037514923" description="Secreted protein" evidence="1">
    <location>
        <begin position="25"/>
        <end position="98"/>
    </location>
</feature>
<accession>A0A974CCH6</accession>
<dbReference type="EMBL" id="CM004479">
    <property type="protein sequence ID" value="OCT70612.1"/>
    <property type="molecule type" value="Genomic_DNA"/>
</dbReference>
<name>A0A974CCH6_XENLA</name>
<feature type="signal peptide" evidence="1">
    <location>
        <begin position="1"/>
        <end position="24"/>
    </location>
</feature>
<evidence type="ECO:0000313" key="3">
    <source>
        <dbReference type="Proteomes" id="UP000694892"/>
    </source>
</evidence>
<sequence length="98" mass="10561">MKLARLIAVIRMCVFTCSIIPGAARVTDSVGGFGETGQCVRARECYCNSRRGPHRMRGKRGRLRWVWAGNGAPVVPVTGSTLHPCTHSGYGHGHMPAA</sequence>
<keyword evidence="1" id="KW-0732">Signal</keyword>
<organism evidence="2 3">
    <name type="scientific">Xenopus laevis</name>
    <name type="common">African clawed frog</name>
    <dbReference type="NCBI Taxonomy" id="8355"/>
    <lineage>
        <taxon>Eukaryota</taxon>
        <taxon>Metazoa</taxon>
        <taxon>Chordata</taxon>
        <taxon>Craniata</taxon>
        <taxon>Vertebrata</taxon>
        <taxon>Euteleostomi</taxon>
        <taxon>Amphibia</taxon>
        <taxon>Batrachia</taxon>
        <taxon>Anura</taxon>
        <taxon>Pipoidea</taxon>
        <taxon>Pipidae</taxon>
        <taxon>Xenopodinae</taxon>
        <taxon>Xenopus</taxon>
        <taxon>Xenopus</taxon>
    </lineage>
</organism>
<evidence type="ECO:0008006" key="4">
    <source>
        <dbReference type="Google" id="ProtNLM"/>
    </source>
</evidence>
<dbReference type="AlphaFoldDB" id="A0A974CCH6"/>
<proteinExistence type="predicted"/>
<evidence type="ECO:0000313" key="2">
    <source>
        <dbReference type="EMBL" id="OCT70612.1"/>
    </source>
</evidence>